<dbReference type="SUPFAM" id="SSF52540">
    <property type="entry name" value="P-loop containing nucleoside triphosphate hydrolases"/>
    <property type="match status" value="1"/>
</dbReference>
<protein>
    <recommendedName>
        <fullName evidence="3 11">Shikimate kinase</fullName>
        <shortName evidence="11">SK</shortName>
        <ecNumber evidence="3 11">2.7.1.71</ecNumber>
    </recommendedName>
</protein>
<feature type="binding site" evidence="11">
    <location>
        <position position="47"/>
    </location>
    <ligand>
        <name>substrate</name>
    </ligand>
</feature>
<dbReference type="EMBL" id="CP059851">
    <property type="protein sequence ID" value="QMW23477.1"/>
    <property type="molecule type" value="Genomic_DNA"/>
</dbReference>
<dbReference type="GO" id="GO:0009423">
    <property type="term" value="P:chorismate biosynthetic process"/>
    <property type="evidence" value="ECO:0007669"/>
    <property type="project" value="UniProtKB-UniRule"/>
</dbReference>
<dbReference type="AlphaFoldDB" id="A0A7G5IJD5"/>
<dbReference type="NCBIfam" id="NF010552">
    <property type="entry name" value="PRK13946.1"/>
    <property type="match status" value="1"/>
</dbReference>
<keyword evidence="7 11" id="KW-0418">Kinase</keyword>
<dbReference type="Gene3D" id="3.40.50.300">
    <property type="entry name" value="P-loop containing nucleotide triphosphate hydrolases"/>
    <property type="match status" value="1"/>
</dbReference>
<evidence type="ECO:0000256" key="5">
    <source>
        <dbReference type="ARBA" id="ARBA00022679"/>
    </source>
</evidence>
<dbReference type="InterPro" id="IPR023000">
    <property type="entry name" value="Shikimate_kinase_CS"/>
</dbReference>
<dbReference type="GO" id="GO:0009073">
    <property type="term" value="P:aromatic amino acid family biosynthetic process"/>
    <property type="evidence" value="ECO:0007669"/>
    <property type="project" value="UniProtKB-KW"/>
</dbReference>
<evidence type="ECO:0000313" key="12">
    <source>
        <dbReference type="EMBL" id="QMW23477.1"/>
    </source>
</evidence>
<reference evidence="12 13" key="1">
    <citation type="submission" date="2020-07" db="EMBL/GenBank/DDBJ databases">
        <title>Complete genome sequence for Sandaracinobacter sp. M6.</title>
        <authorList>
            <person name="Tang Y."/>
            <person name="Liu Q."/>
            <person name="Guo Z."/>
            <person name="Lei P."/>
            <person name="Huang B."/>
        </authorList>
    </citation>
    <scope>NUCLEOTIDE SEQUENCE [LARGE SCALE GENOMIC DNA]</scope>
    <source>
        <strain evidence="12 13">M6</strain>
    </source>
</reference>
<dbReference type="HAMAP" id="MF_00109">
    <property type="entry name" value="Shikimate_kinase"/>
    <property type="match status" value="1"/>
</dbReference>
<dbReference type="PANTHER" id="PTHR21087">
    <property type="entry name" value="SHIKIMATE KINASE"/>
    <property type="match status" value="1"/>
</dbReference>
<keyword evidence="8 11" id="KW-0067">ATP-binding</keyword>
<evidence type="ECO:0000256" key="10">
    <source>
        <dbReference type="ARBA" id="ARBA00048567"/>
    </source>
</evidence>
<evidence type="ECO:0000256" key="4">
    <source>
        <dbReference type="ARBA" id="ARBA00022605"/>
    </source>
</evidence>
<dbReference type="GO" id="GO:0005524">
    <property type="term" value="F:ATP binding"/>
    <property type="evidence" value="ECO:0007669"/>
    <property type="project" value="UniProtKB-UniRule"/>
</dbReference>
<comment type="similarity">
    <text evidence="2 11">Belongs to the shikimate kinase family.</text>
</comment>
<gene>
    <name evidence="11" type="primary">aroK</name>
    <name evidence="12" type="ORF">H3309_02950</name>
</gene>
<feature type="binding site" evidence="11">
    <location>
        <position position="29"/>
    </location>
    <ligand>
        <name>Mg(2+)</name>
        <dbReference type="ChEBI" id="CHEBI:18420"/>
    </ligand>
</feature>
<dbReference type="Proteomes" id="UP000515292">
    <property type="component" value="Chromosome"/>
</dbReference>
<keyword evidence="5 11" id="KW-0808">Transferase</keyword>
<comment type="pathway">
    <text evidence="1 11">Metabolic intermediate biosynthesis; chorismate biosynthesis; chorismate from D-erythrose 4-phosphate and phosphoenolpyruvate: step 5/7.</text>
</comment>
<dbReference type="GO" id="GO:0004765">
    <property type="term" value="F:shikimate kinase activity"/>
    <property type="evidence" value="ECO:0007669"/>
    <property type="project" value="UniProtKB-UniRule"/>
</dbReference>
<dbReference type="InterPro" id="IPR027417">
    <property type="entry name" value="P-loop_NTPase"/>
</dbReference>
<comment type="cofactor">
    <cofactor evidence="11">
        <name>Mg(2+)</name>
        <dbReference type="ChEBI" id="CHEBI:18420"/>
    </cofactor>
    <text evidence="11">Binds 1 Mg(2+) ion per subunit.</text>
</comment>
<dbReference type="GO" id="GO:0000287">
    <property type="term" value="F:magnesium ion binding"/>
    <property type="evidence" value="ECO:0007669"/>
    <property type="project" value="UniProtKB-UniRule"/>
</dbReference>
<dbReference type="InterPro" id="IPR031322">
    <property type="entry name" value="Shikimate/glucono_kinase"/>
</dbReference>
<proteinExistence type="inferred from homology"/>
<accession>A0A7G5IJD5</accession>
<keyword evidence="4 11" id="KW-0028">Amino-acid biosynthesis</keyword>
<dbReference type="KEGG" id="sand:H3309_02950"/>
<keyword evidence="9 11" id="KW-0057">Aromatic amino acid biosynthesis</keyword>
<organism evidence="12 13">
    <name type="scientific">Sandaracinobacteroides saxicola</name>
    <dbReference type="NCBI Taxonomy" id="2759707"/>
    <lineage>
        <taxon>Bacteria</taxon>
        <taxon>Pseudomonadati</taxon>
        <taxon>Pseudomonadota</taxon>
        <taxon>Alphaproteobacteria</taxon>
        <taxon>Sphingomonadales</taxon>
        <taxon>Sphingosinicellaceae</taxon>
        <taxon>Sandaracinobacteroides</taxon>
    </lineage>
</organism>
<dbReference type="PROSITE" id="PS01128">
    <property type="entry name" value="SHIKIMATE_KINASE"/>
    <property type="match status" value="1"/>
</dbReference>
<dbReference type="InterPro" id="IPR000623">
    <property type="entry name" value="Shikimate_kinase/TSH1"/>
</dbReference>
<keyword evidence="11" id="KW-0460">Magnesium</keyword>
<feature type="binding site" evidence="11">
    <location>
        <position position="133"/>
    </location>
    <ligand>
        <name>ATP</name>
        <dbReference type="ChEBI" id="CHEBI:30616"/>
    </ligand>
</feature>
<comment type="caution">
    <text evidence="11">Lacks conserved residue(s) required for the propagation of feature annotation.</text>
</comment>
<evidence type="ECO:0000256" key="8">
    <source>
        <dbReference type="ARBA" id="ARBA00022840"/>
    </source>
</evidence>
<keyword evidence="6 11" id="KW-0547">Nucleotide-binding</keyword>
<dbReference type="GO" id="GO:0005829">
    <property type="term" value="C:cytosol"/>
    <property type="evidence" value="ECO:0007669"/>
    <property type="project" value="TreeGrafter"/>
</dbReference>
<comment type="subunit">
    <text evidence="11">Monomer.</text>
</comment>
<evidence type="ECO:0000256" key="11">
    <source>
        <dbReference type="HAMAP-Rule" id="MF_00109"/>
    </source>
</evidence>
<feature type="binding site" evidence="11">
    <location>
        <position position="95"/>
    </location>
    <ligand>
        <name>substrate</name>
    </ligand>
</feature>
<feature type="binding site" evidence="11">
    <location>
        <position position="71"/>
    </location>
    <ligand>
        <name>substrate</name>
    </ligand>
</feature>
<keyword evidence="13" id="KW-1185">Reference proteome</keyword>
<dbReference type="Pfam" id="PF01202">
    <property type="entry name" value="SKI"/>
    <property type="match status" value="1"/>
</dbReference>
<evidence type="ECO:0000256" key="1">
    <source>
        <dbReference type="ARBA" id="ARBA00004842"/>
    </source>
</evidence>
<dbReference type="PANTHER" id="PTHR21087:SF16">
    <property type="entry name" value="SHIKIMATE KINASE 1, CHLOROPLASTIC"/>
    <property type="match status" value="1"/>
</dbReference>
<name>A0A7G5IJD5_9SPHN</name>
<sequence length="186" mass="19934">MSIVEARDVGSDWRERPLVLVGLMGCGKTSVGKRLAVRLGRRFVDADDAIELAAGMSVREIFERLGEPAFRDGERRVIARLMAEAREPTVIATGGGAFVDADTRALILARGTAIWLDADVPTLVARTAKRPTRPLLVGRDPAAVLAELARVRNPLYAEAPIRVMSRSAAHEATVDAIIGALEAQAA</sequence>
<dbReference type="RefSeq" id="WP_182297300.1">
    <property type="nucleotide sequence ID" value="NZ_CP059851.1"/>
</dbReference>
<evidence type="ECO:0000256" key="6">
    <source>
        <dbReference type="ARBA" id="ARBA00022741"/>
    </source>
</evidence>
<evidence type="ECO:0000256" key="2">
    <source>
        <dbReference type="ARBA" id="ARBA00006997"/>
    </source>
</evidence>
<evidence type="ECO:0000313" key="13">
    <source>
        <dbReference type="Proteomes" id="UP000515292"/>
    </source>
</evidence>
<evidence type="ECO:0000256" key="7">
    <source>
        <dbReference type="ARBA" id="ARBA00022777"/>
    </source>
</evidence>
<feature type="binding site" evidence="11">
    <location>
        <position position="152"/>
    </location>
    <ligand>
        <name>substrate</name>
    </ligand>
</feature>
<dbReference type="EC" id="2.7.1.71" evidence="3 11"/>
<dbReference type="CDD" id="cd00464">
    <property type="entry name" value="SK"/>
    <property type="match status" value="1"/>
</dbReference>
<dbReference type="GO" id="GO:0008652">
    <property type="term" value="P:amino acid biosynthetic process"/>
    <property type="evidence" value="ECO:0007669"/>
    <property type="project" value="UniProtKB-KW"/>
</dbReference>
<keyword evidence="11" id="KW-0479">Metal-binding</keyword>
<feature type="binding site" evidence="11">
    <location>
        <begin position="25"/>
        <end position="30"/>
    </location>
    <ligand>
        <name>ATP</name>
        <dbReference type="ChEBI" id="CHEBI:30616"/>
    </ligand>
</feature>
<evidence type="ECO:0000256" key="9">
    <source>
        <dbReference type="ARBA" id="ARBA00023141"/>
    </source>
</evidence>
<dbReference type="PRINTS" id="PR01100">
    <property type="entry name" value="SHIKIMTKNASE"/>
</dbReference>
<dbReference type="UniPathway" id="UPA00053">
    <property type="reaction ID" value="UER00088"/>
</dbReference>
<comment type="function">
    <text evidence="11">Catalyzes the specific phosphorylation of the 3-hydroxyl group of shikimic acid using ATP as a cosubstrate.</text>
</comment>
<evidence type="ECO:0000256" key="3">
    <source>
        <dbReference type="ARBA" id="ARBA00012154"/>
    </source>
</evidence>
<comment type="catalytic activity">
    <reaction evidence="10 11">
        <text>shikimate + ATP = 3-phosphoshikimate + ADP + H(+)</text>
        <dbReference type="Rhea" id="RHEA:13121"/>
        <dbReference type="ChEBI" id="CHEBI:15378"/>
        <dbReference type="ChEBI" id="CHEBI:30616"/>
        <dbReference type="ChEBI" id="CHEBI:36208"/>
        <dbReference type="ChEBI" id="CHEBI:145989"/>
        <dbReference type="ChEBI" id="CHEBI:456216"/>
        <dbReference type="EC" id="2.7.1.71"/>
    </reaction>
</comment>
<comment type="subcellular location">
    <subcellularLocation>
        <location evidence="11">Cytoplasm</location>
    </subcellularLocation>
</comment>
<keyword evidence="11" id="KW-0963">Cytoplasm</keyword>